<dbReference type="PROSITE" id="PS50013">
    <property type="entry name" value="CHROMO_2"/>
    <property type="match status" value="1"/>
</dbReference>
<feature type="domain" description="Chromo" evidence="1">
    <location>
        <begin position="74"/>
        <end position="128"/>
    </location>
</feature>
<dbReference type="InterPro" id="IPR016197">
    <property type="entry name" value="Chromo-like_dom_sf"/>
</dbReference>
<dbReference type="SMART" id="SM00298">
    <property type="entry name" value="CHROMO"/>
    <property type="match status" value="1"/>
</dbReference>
<dbReference type="SUPFAM" id="SSF54160">
    <property type="entry name" value="Chromo domain-like"/>
    <property type="match status" value="1"/>
</dbReference>
<dbReference type="Gene3D" id="2.40.50.40">
    <property type="match status" value="1"/>
</dbReference>
<accession>W2W6F6</accession>
<dbReference type="Proteomes" id="UP000018958">
    <property type="component" value="Unassembled WGS sequence"/>
</dbReference>
<reference evidence="2 3" key="1">
    <citation type="submission" date="2013-11" db="EMBL/GenBank/DDBJ databases">
        <title>The Genome Sequence of Phytophthora parasitica CJ01A1.</title>
        <authorList>
            <consortium name="The Broad Institute Genomics Platform"/>
            <person name="Russ C."/>
            <person name="Tyler B."/>
            <person name="Panabieres F."/>
            <person name="Shan W."/>
            <person name="Tripathy S."/>
            <person name="Grunwald N."/>
            <person name="Machado M."/>
            <person name="Johnson C.S."/>
            <person name="Walker B."/>
            <person name="Young S.K."/>
            <person name="Zeng Q."/>
            <person name="Gargeya S."/>
            <person name="Fitzgerald M."/>
            <person name="Haas B."/>
            <person name="Abouelleil A."/>
            <person name="Allen A.W."/>
            <person name="Alvarado L."/>
            <person name="Arachchi H.M."/>
            <person name="Berlin A.M."/>
            <person name="Chapman S.B."/>
            <person name="Gainer-Dewar J."/>
            <person name="Goldberg J."/>
            <person name="Griggs A."/>
            <person name="Gujja S."/>
            <person name="Hansen M."/>
            <person name="Howarth C."/>
            <person name="Imamovic A."/>
            <person name="Ireland A."/>
            <person name="Larimer J."/>
            <person name="McCowan C."/>
            <person name="Murphy C."/>
            <person name="Pearson M."/>
            <person name="Poon T.W."/>
            <person name="Priest M."/>
            <person name="Roberts A."/>
            <person name="Saif S."/>
            <person name="Shea T."/>
            <person name="Sisk P."/>
            <person name="Sykes S."/>
            <person name="Wortman J."/>
            <person name="Nusbaum C."/>
            <person name="Birren B."/>
        </authorList>
    </citation>
    <scope>NUCLEOTIDE SEQUENCE [LARGE SCALE GENOMIC DNA]</scope>
    <source>
        <strain evidence="2 3">CJ01A1</strain>
    </source>
</reference>
<evidence type="ECO:0000313" key="2">
    <source>
        <dbReference type="EMBL" id="ETP05169.1"/>
    </source>
</evidence>
<dbReference type="OrthoDB" id="112058at2759"/>
<organism evidence="2 3">
    <name type="scientific">Phytophthora nicotianae CJ01A1</name>
    <dbReference type="NCBI Taxonomy" id="1317063"/>
    <lineage>
        <taxon>Eukaryota</taxon>
        <taxon>Sar</taxon>
        <taxon>Stramenopiles</taxon>
        <taxon>Oomycota</taxon>
        <taxon>Peronosporomycetes</taxon>
        <taxon>Peronosporales</taxon>
        <taxon>Peronosporaceae</taxon>
        <taxon>Phytophthora</taxon>
    </lineage>
</organism>
<comment type="caution">
    <text evidence="2">The sequence shown here is derived from an EMBL/GenBank/DDBJ whole genome shotgun (WGS) entry which is preliminary data.</text>
</comment>
<dbReference type="EMBL" id="ANIX01003609">
    <property type="protein sequence ID" value="ETP05169.1"/>
    <property type="molecule type" value="Genomic_DNA"/>
</dbReference>
<name>W2W6F6_PHYNI</name>
<evidence type="ECO:0000259" key="1">
    <source>
        <dbReference type="PROSITE" id="PS50013"/>
    </source>
</evidence>
<sequence length="143" mass="17055">MRVNWHTCGMGRSELRKSSIHTRCDWKSQDLTITCFQSDRPNVRLRVQDQDRLDFDEGLLPEDSWDTELDEGEYEVERFSNERTGRLTRYGRKLREFLAHWKGFDDPTWVDEADLNCGVLLHGYLRNQTNRSRFGVMQSHEEQ</sequence>
<gene>
    <name evidence="2" type="ORF">F441_18185</name>
</gene>
<dbReference type="InterPro" id="IPR000953">
    <property type="entry name" value="Chromo/chromo_shadow_dom"/>
</dbReference>
<dbReference type="AlphaFoldDB" id="W2W6F6"/>
<proteinExistence type="predicted"/>
<protein>
    <recommendedName>
        <fullName evidence="1">Chromo domain-containing protein</fullName>
    </recommendedName>
</protein>
<evidence type="ECO:0000313" key="3">
    <source>
        <dbReference type="Proteomes" id="UP000018958"/>
    </source>
</evidence>